<dbReference type="CDD" id="cd09756">
    <property type="entry name" value="Cas5_I-E"/>
    <property type="match status" value="1"/>
</dbReference>
<dbReference type="GO" id="GO:0043571">
    <property type="term" value="P:maintenance of CRISPR repeat elements"/>
    <property type="evidence" value="ECO:0007669"/>
    <property type="project" value="InterPro"/>
</dbReference>
<accession>A0A1G6RIJ6</accession>
<feature type="region of interest" description="Disordered" evidence="2">
    <location>
        <begin position="244"/>
        <end position="269"/>
    </location>
</feature>
<dbReference type="InterPro" id="IPR010147">
    <property type="entry name" value="CRISPR-assoc_prot_CasD"/>
</dbReference>
<dbReference type="Proteomes" id="UP000198949">
    <property type="component" value="Unassembled WGS sequence"/>
</dbReference>
<dbReference type="Pfam" id="PF09704">
    <property type="entry name" value="Cas_Cas5d"/>
    <property type="match status" value="1"/>
</dbReference>
<keyword evidence="4" id="KW-1185">Reference proteome</keyword>
<proteinExistence type="predicted"/>
<dbReference type="OrthoDB" id="3189549at2"/>
<dbReference type="NCBIfam" id="TIGR01868">
    <property type="entry name" value="casD_Cas5e"/>
    <property type="match status" value="1"/>
</dbReference>
<dbReference type="NCBIfam" id="TIGR02593">
    <property type="entry name" value="CRISPR_cas5"/>
    <property type="match status" value="1"/>
</dbReference>
<evidence type="ECO:0000256" key="1">
    <source>
        <dbReference type="ARBA" id="ARBA00023118"/>
    </source>
</evidence>
<evidence type="ECO:0000256" key="2">
    <source>
        <dbReference type="SAM" id="MobiDB-lite"/>
    </source>
</evidence>
<evidence type="ECO:0000313" key="4">
    <source>
        <dbReference type="Proteomes" id="UP000198949"/>
    </source>
</evidence>
<feature type="compositionally biased region" description="Basic and acidic residues" evidence="2">
    <location>
        <begin position="259"/>
        <end position="269"/>
    </location>
</feature>
<evidence type="ECO:0000313" key="3">
    <source>
        <dbReference type="EMBL" id="SDD04479.1"/>
    </source>
</evidence>
<keyword evidence="1" id="KW-0051">Antiviral defense</keyword>
<dbReference type="STRING" id="58114.SAMN05216270_101512"/>
<gene>
    <name evidence="3" type="ORF">SAMN05216270_101512</name>
</gene>
<dbReference type="GO" id="GO:0003723">
    <property type="term" value="F:RNA binding"/>
    <property type="evidence" value="ECO:0007669"/>
    <property type="project" value="InterPro"/>
</dbReference>
<dbReference type="AlphaFoldDB" id="A0A1G6RIJ6"/>
<reference evidence="4" key="1">
    <citation type="submission" date="2016-10" db="EMBL/GenBank/DDBJ databases">
        <authorList>
            <person name="Varghese N."/>
            <person name="Submissions S."/>
        </authorList>
    </citation>
    <scope>NUCLEOTIDE SEQUENCE [LARGE SCALE GENOMIC DNA]</scope>
    <source>
        <strain evidence="4">CGMCC 4.3516</strain>
    </source>
</reference>
<dbReference type="RefSeq" id="WP_091027824.1">
    <property type="nucleotide sequence ID" value="NZ_FNAD01000001.1"/>
</dbReference>
<dbReference type="GO" id="GO:0051607">
    <property type="term" value="P:defense response to virus"/>
    <property type="evidence" value="ECO:0007669"/>
    <property type="project" value="UniProtKB-KW"/>
</dbReference>
<sequence length="269" mass="30022">MSVSVLLLRLAGPMQSWGDRPAMDTRMTGRVPTKSGVIGLLGAALGLERGADLEKLRELRMGVRVDRRGRLLRDFHTASNYEWIGPKALQPKNLPRSEVNAAGMQQLRTGKTPMTTVQTWRYYLQDASFLVGLEGEREFLGRLDEAVRRPWFPLALGRRSCPPAGRVSLGVKEGESLVGVLRSEPWAPRTRKERSEGDEIELEFVWEDEDGEELVRDVPVSFAPTERAWRERAVTRDSLPVKVAGSSAAVPGPPASTVDAEHDPLWWTE</sequence>
<dbReference type="InterPro" id="IPR021124">
    <property type="entry name" value="CRISPR-assoc_prot_Cas5"/>
</dbReference>
<dbReference type="Gene3D" id="3.30.70.2660">
    <property type="match status" value="1"/>
</dbReference>
<dbReference type="InterPro" id="IPR013422">
    <property type="entry name" value="CRISPR-assoc_prot_Cas5_N"/>
</dbReference>
<organism evidence="3 4">
    <name type="scientific">Glycomyces harbinensis</name>
    <dbReference type="NCBI Taxonomy" id="58114"/>
    <lineage>
        <taxon>Bacteria</taxon>
        <taxon>Bacillati</taxon>
        <taxon>Actinomycetota</taxon>
        <taxon>Actinomycetes</taxon>
        <taxon>Glycomycetales</taxon>
        <taxon>Glycomycetaceae</taxon>
        <taxon>Glycomyces</taxon>
    </lineage>
</organism>
<name>A0A1G6RIJ6_9ACTN</name>
<protein>
    <submittedName>
        <fullName evidence="3">CRISPR system Cascade subunit CasD</fullName>
    </submittedName>
</protein>
<dbReference type="EMBL" id="FNAD01000001">
    <property type="protein sequence ID" value="SDD04479.1"/>
    <property type="molecule type" value="Genomic_DNA"/>
</dbReference>